<dbReference type="InterPro" id="IPR040122">
    <property type="entry name" value="Importin_beta"/>
</dbReference>
<dbReference type="STRING" id="4232.A0A251SPA2"/>
<comment type="subcellular location">
    <subcellularLocation>
        <location evidence="1">Cytoplasm</location>
    </subcellularLocation>
</comment>
<evidence type="ECO:0000256" key="3">
    <source>
        <dbReference type="ARBA" id="ARBA00022490"/>
    </source>
</evidence>
<dbReference type="SUPFAM" id="SSF48371">
    <property type="entry name" value="ARM repeat"/>
    <property type="match status" value="1"/>
</dbReference>
<sequence>MLNPHSLTTTGSRIASYLLHSRIKLRVFIHEGRYILSLFSQLERPSLSLFEDHRSFAGGTQSCRKNPLALHRRERNGSDREGEVGKRSVVSEGNRIFFPINENRRLRRRRMCNALVDQEDHSKRKNFLIKYVGDCLGTLLMTFKAPFLPLFDELLPYLMPMWGKDRTDEEKRIAICIFDDVAEHCGDAAAAVYRVGMCAEYGGVAFRPYVGEALSRLDVVIRRPDALHPDNVMAYDNAVSALGKIWQVHRDSINVAQVVPAWLNCLPIKGDLIEAKVVHDQLCSMVERSDGELLGLNHQYLPKIVGVFADVLSAGKDLASEETATRMINLLRQLQQTLPPSAMASTLSSLQPQQLALQSVLSS</sequence>
<evidence type="ECO:0000313" key="6">
    <source>
        <dbReference type="EMBL" id="OTG00685.1"/>
    </source>
</evidence>
<evidence type="ECO:0000256" key="2">
    <source>
        <dbReference type="ARBA" id="ARBA00022448"/>
    </source>
</evidence>
<organism evidence="6 7">
    <name type="scientific">Helianthus annuus</name>
    <name type="common">Common sunflower</name>
    <dbReference type="NCBI Taxonomy" id="4232"/>
    <lineage>
        <taxon>Eukaryota</taxon>
        <taxon>Viridiplantae</taxon>
        <taxon>Streptophyta</taxon>
        <taxon>Embryophyta</taxon>
        <taxon>Tracheophyta</taxon>
        <taxon>Spermatophyta</taxon>
        <taxon>Magnoliopsida</taxon>
        <taxon>eudicotyledons</taxon>
        <taxon>Gunneridae</taxon>
        <taxon>Pentapetalae</taxon>
        <taxon>asterids</taxon>
        <taxon>campanulids</taxon>
        <taxon>Asterales</taxon>
        <taxon>Asteraceae</taxon>
        <taxon>Asteroideae</taxon>
        <taxon>Heliantheae alliance</taxon>
        <taxon>Heliantheae</taxon>
        <taxon>Helianthus</taxon>
    </lineage>
</organism>
<evidence type="ECO:0000256" key="4">
    <source>
        <dbReference type="ARBA" id="ARBA00022737"/>
    </source>
</evidence>
<proteinExistence type="predicted"/>
<name>A0A251SPA2_HELAN</name>
<dbReference type="Gene3D" id="1.25.10.10">
    <property type="entry name" value="Leucine-rich Repeat Variant"/>
    <property type="match status" value="1"/>
</dbReference>
<dbReference type="GO" id="GO:0005737">
    <property type="term" value="C:cytoplasm"/>
    <property type="evidence" value="ECO:0007669"/>
    <property type="project" value="UniProtKB-SubCell"/>
</dbReference>
<keyword evidence="3" id="KW-0963">Cytoplasm</keyword>
<evidence type="ECO:0000313" key="7">
    <source>
        <dbReference type="Proteomes" id="UP000215914"/>
    </source>
</evidence>
<keyword evidence="5" id="KW-0653">Protein transport</keyword>
<dbReference type="EMBL" id="CM007902">
    <property type="protein sequence ID" value="OTG00685.1"/>
    <property type="molecule type" value="Genomic_DNA"/>
</dbReference>
<evidence type="ECO:0000256" key="1">
    <source>
        <dbReference type="ARBA" id="ARBA00004496"/>
    </source>
</evidence>
<evidence type="ECO:0000256" key="5">
    <source>
        <dbReference type="ARBA" id="ARBA00022927"/>
    </source>
</evidence>
<dbReference type="PANTHER" id="PTHR10527">
    <property type="entry name" value="IMPORTIN BETA"/>
    <property type="match status" value="1"/>
</dbReference>
<protein>
    <submittedName>
        <fullName evidence="6">Putative armadillo-type fold protein</fullName>
    </submittedName>
</protein>
<dbReference type="GO" id="GO:0006606">
    <property type="term" value="P:protein import into nucleus"/>
    <property type="evidence" value="ECO:0007669"/>
    <property type="project" value="InterPro"/>
</dbReference>
<dbReference type="OMA" id="IFEHAND"/>
<keyword evidence="2" id="KW-0813">Transport</keyword>
<dbReference type="InterPro" id="IPR011989">
    <property type="entry name" value="ARM-like"/>
</dbReference>
<dbReference type="Proteomes" id="UP000215914">
    <property type="component" value="Chromosome 13"/>
</dbReference>
<gene>
    <name evidence="6" type="ORF">HannXRQ_Chr13g0393801</name>
</gene>
<accession>A0A251SPA2</accession>
<dbReference type="InterPro" id="IPR016024">
    <property type="entry name" value="ARM-type_fold"/>
</dbReference>
<reference evidence="7" key="1">
    <citation type="journal article" date="2017" name="Nature">
        <title>The sunflower genome provides insights into oil metabolism, flowering and Asterid evolution.</title>
        <authorList>
            <person name="Badouin H."/>
            <person name="Gouzy J."/>
            <person name="Grassa C.J."/>
            <person name="Murat F."/>
            <person name="Staton S.E."/>
            <person name="Cottret L."/>
            <person name="Lelandais-Briere C."/>
            <person name="Owens G.L."/>
            <person name="Carrere S."/>
            <person name="Mayjonade B."/>
            <person name="Legrand L."/>
            <person name="Gill N."/>
            <person name="Kane N.C."/>
            <person name="Bowers J.E."/>
            <person name="Hubner S."/>
            <person name="Bellec A."/>
            <person name="Berard A."/>
            <person name="Berges H."/>
            <person name="Blanchet N."/>
            <person name="Boniface M.C."/>
            <person name="Brunel D."/>
            <person name="Catrice O."/>
            <person name="Chaidir N."/>
            <person name="Claudel C."/>
            <person name="Donnadieu C."/>
            <person name="Faraut T."/>
            <person name="Fievet G."/>
            <person name="Helmstetter N."/>
            <person name="King M."/>
            <person name="Knapp S.J."/>
            <person name="Lai Z."/>
            <person name="Le Paslier M.C."/>
            <person name="Lippi Y."/>
            <person name="Lorenzon L."/>
            <person name="Mandel J.R."/>
            <person name="Marage G."/>
            <person name="Marchand G."/>
            <person name="Marquand E."/>
            <person name="Bret-Mestries E."/>
            <person name="Morien E."/>
            <person name="Nambeesan S."/>
            <person name="Nguyen T."/>
            <person name="Pegot-Espagnet P."/>
            <person name="Pouilly N."/>
            <person name="Raftis F."/>
            <person name="Sallet E."/>
            <person name="Schiex T."/>
            <person name="Thomas J."/>
            <person name="Vandecasteele C."/>
            <person name="Vares D."/>
            <person name="Vear F."/>
            <person name="Vautrin S."/>
            <person name="Crespi M."/>
            <person name="Mangin B."/>
            <person name="Burke J.M."/>
            <person name="Salse J."/>
            <person name="Munos S."/>
            <person name="Vincourt P."/>
            <person name="Rieseberg L.H."/>
            <person name="Langlade N.B."/>
        </authorList>
    </citation>
    <scope>NUCLEOTIDE SEQUENCE [LARGE SCALE GENOMIC DNA]</scope>
    <source>
        <strain evidence="7">cv. SF193</strain>
    </source>
</reference>
<dbReference type="InParanoid" id="A0A251SPA2"/>
<keyword evidence="4" id="KW-0677">Repeat</keyword>
<dbReference type="AlphaFoldDB" id="A0A251SPA2"/>
<keyword evidence="7" id="KW-1185">Reference proteome</keyword>